<proteinExistence type="predicted"/>
<organism evidence="3 4">
    <name type="scientific">Chitinophaga niabensis</name>
    <dbReference type="NCBI Taxonomy" id="536979"/>
    <lineage>
        <taxon>Bacteria</taxon>
        <taxon>Pseudomonadati</taxon>
        <taxon>Bacteroidota</taxon>
        <taxon>Chitinophagia</taxon>
        <taxon>Chitinophagales</taxon>
        <taxon>Chitinophagaceae</taxon>
        <taxon>Chitinophaga</taxon>
    </lineage>
</organism>
<evidence type="ECO:0000259" key="2">
    <source>
        <dbReference type="Pfam" id="PF13568"/>
    </source>
</evidence>
<accession>A0A1N6D1J1</accession>
<dbReference type="InterPro" id="IPR025665">
    <property type="entry name" value="Beta-barrel_OMP_2"/>
</dbReference>
<evidence type="ECO:0000256" key="1">
    <source>
        <dbReference type="SAM" id="SignalP"/>
    </source>
</evidence>
<evidence type="ECO:0000313" key="3">
    <source>
        <dbReference type="EMBL" id="SIN64680.1"/>
    </source>
</evidence>
<dbReference type="AlphaFoldDB" id="A0A1N6D1J1"/>
<dbReference type="STRING" id="536979.SAMN04488055_0106"/>
<sequence length="185" mass="21227">MKKVLLFSCMLCLSIPAPAQKKVFNFGIKGGLNHTWLSDNYASNTHRNSFHLGALIHLRLNDSWRLQPEVYFSAQGEQEENNNYLVFPVLLQYRFKQRFFVEAGPQLAALVNRHAKPFEIKSEDPYRDNNTNVFDVALAFGAGYKFTRHVSAYVRFNQGVTTIRASSLAKKDFNEVLQLGVNYLF</sequence>
<feature type="chain" id="PRO_5012613463" evidence="1">
    <location>
        <begin position="20"/>
        <end position="185"/>
    </location>
</feature>
<dbReference type="RefSeq" id="WP_074237206.1">
    <property type="nucleotide sequence ID" value="NZ_FSRA01000001.1"/>
</dbReference>
<dbReference type="SUPFAM" id="SSF56925">
    <property type="entry name" value="OMPA-like"/>
    <property type="match status" value="1"/>
</dbReference>
<keyword evidence="1" id="KW-0732">Signal</keyword>
<keyword evidence="4" id="KW-1185">Reference proteome</keyword>
<protein>
    <submittedName>
        <fullName evidence="3">Outer membrane protein beta-barrel domain-containing protein</fullName>
    </submittedName>
</protein>
<feature type="signal peptide" evidence="1">
    <location>
        <begin position="1"/>
        <end position="19"/>
    </location>
</feature>
<dbReference type="Proteomes" id="UP000185003">
    <property type="component" value="Unassembled WGS sequence"/>
</dbReference>
<name>A0A1N6D1J1_9BACT</name>
<reference evidence="3 4" key="1">
    <citation type="submission" date="2016-11" db="EMBL/GenBank/DDBJ databases">
        <authorList>
            <person name="Jaros S."/>
            <person name="Januszkiewicz K."/>
            <person name="Wedrychowicz H."/>
        </authorList>
    </citation>
    <scope>NUCLEOTIDE SEQUENCE [LARGE SCALE GENOMIC DNA]</scope>
    <source>
        <strain evidence="3 4">DSM 24787</strain>
    </source>
</reference>
<dbReference type="Pfam" id="PF13568">
    <property type="entry name" value="OMP_b-brl_2"/>
    <property type="match status" value="1"/>
</dbReference>
<dbReference type="OrthoDB" id="947434at2"/>
<gene>
    <name evidence="3" type="ORF">SAMN04488055_0106</name>
</gene>
<dbReference type="InterPro" id="IPR011250">
    <property type="entry name" value="OMP/PagP_B-barrel"/>
</dbReference>
<dbReference type="EMBL" id="FSRA01000001">
    <property type="protein sequence ID" value="SIN64680.1"/>
    <property type="molecule type" value="Genomic_DNA"/>
</dbReference>
<evidence type="ECO:0000313" key="4">
    <source>
        <dbReference type="Proteomes" id="UP000185003"/>
    </source>
</evidence>
<feature type="domain" description="Outer membrane protein beta-barrel" evidence="2">
    <location>
        <begin position="19"/>
        <end position="162"/>
    </location>
</feature>